<dbReference type="Pfam" id="PF13408">
    <property type="entry name" value="Zn_ribbon_recom"/>
    <property type="match status" value="1"/>
</dbReference>
<name>A0ABT1S4V6_9FIRM</name>
<keyword evidence="4" id="KW-1185">Reference proteome</keyword>
<dbReference type="SMART" id="SM00857">
    <property type="entry name" value="Resolvase"/>
    <property type="match status" value="1"/>
</dbReference>
<accession>A0ABT1S4V6</accession>
<reference evidence="3 4" key="1">
    <citation type="submission" date="2022-06" db="EMBL/GenBank/DDBJ databases">
        <title>Isolation of gut microbiota from human fecal samples.</title>
        <authorList>
            <person name="Pamer E.G."/>
            <person name="Barat B."/>
            <person name="Waligurski E."/>
            <person name="Medina S."/>
            <person name="Paddock L."/>
            <person name="Mostad J."/>
        </authorList>
    </citation>
    <scope>NUCLEOTIDE SEQUENCE [LARGE SCALE GENOMIC DNA]</scope>
    <source>
        <strain evidence="3 4">DFI.7.95</strain>
    </source>
</reference>
<dbReference type="RefSeq" id="WP_256310027.1">
    <property type="nucleotide sequence ID" value="NZ_JANGAC010000001.1"/>
</dbReference>
<dbReference type="PROSITE" id="PS51736">
    <property type="entry name" value="RECOMBINASES_3"/>
    <property type="match status" value="1"/>
</dbReference>
<dbReference type="PANTHER" id="PTHR30461">
    <property type="entry name" value="DNA-INVERTASE FROM LAMBDOID PROPHAGE"/>
    <property type="match status" value="1"/>
</dbReference>
<feature type="domain" description="Recombinase" evidence="2">
    <location>
        <begin position="164"/>
        <end position="319"/>
    </location>
</feature>
<evidence type="ECO:0000259" key="2">
    <source>
        <dbReference type="PROSITE" id="PS51737"/>
    </source>
</evidence>
<dbReference type="PROSITE" id="PS51737">
    <property type="entry name" value="RECOMBINASE_DNA_BIND"/>
    <property type="match status" value="1"/>
</dbReference>
<evidence type="ECO:0000313" key="4">
    <source>
        <dbReference type="Proteomes" id="UP001524478"/>
    </source>
</evidence>
<dbReference type="CDD" id="cd03768">
    <property type="entry name" value="SR_ResInv"/>
    <property type="match status" value="1"/>
</dbReference>
<gene>
    <name evidence="3" type="ORF">NE686_00295</name>
</gene>
<dbReference type="InterPro" id="IPR038109">
    <property type="entry name" value="DNA_bind_recomb_sf"/>
</dbReference>
<evidence type="ECO:0000313" key="3">
    <source>
        <dbReference type="EMBL" id="MCQ4921507.1"/>
    </source>
</evidence>
<feature type="domain" description="Resolvase/invertase-type recombinase catalytic" evidence="1">
    <location>
        <begin position="2"/>
        <end position="149"/>
    </location>
</feature>
<dbReference type="SUPFAM" id="SSF53041">
    <property type="entry name" value="Resolvase-like"/>
    <property type="match status" value="1"/>
</dbReference>
<dbReference type="Proteomes" id="UP001524478">
    <property type="component" value="Unassembled WGS sequence"/>
</dbReference>
<dbReference type="InterPro" id="IPR036162">
    <property type="entry name" value="Resolvase-like_N_sf"/>
</dbReference>
<dbReference type="Pfam" id="PF00239">
    <property type="entry name" value="Resolvase"/>
    <property type="match status" value="1"/>
</dbReference>
<dbReference type="PANTHER" id="PTHR30461:SF23">
    <property type="entry name" value="DNA RECOMBINASE-RELATED"/>
    <property type="match status" value="1"/>
</dbReference>
<dbReference type="Pfam" id="PF07508">
    <property type="entry name" value="Recombinase"/>
    <property type="match status" value="1"/>
</dbReference>
<dbReference type="Gene3D" id="3.90.1750.20">
    <property type="entry name" value="Putative Large Serine Recombinase, Chain B, Domain 2"/>
    <property type="match status" value="1"/>
</dbReference>
<dbReference type="InterPro" id="IPR025827">
    <property type="entry name" value="Zn_ribbon_recom_dom"/>
</dbReference>
<organism evidence="3 4">
    <name type="scientific">Tissierella carlieri</name>
    <dbReference type="NCBI Taxonomy" id="689904"/>
    <lineage>
        <taxon>Bacteria</taxon>
        <taxon>Bacillati</taxon>
        <taxon>Bacillota</taxon>
        <taxon>Tissierellia</taxon>
        <taxon>Tissierellales</taxon>
        <taxon>Tissierellaceae</taxon>
        <taxon>Tissierella</taxon>
    </lineage>
</organism>
<sequence>MKIAIYSRKSKFTGKGESIDNQIEMCKEYANKHFNNIEEFIIYEDEGFSGGDTDRPEFQRLIRDAKRKKFNALICYRLDRISRNVSDFSGTIDELNKYNIAFISIREQFDTSTPMGRAMMYIASVFAQLERETAAERIRDNMMQLARTGRWLGGTAPTGYESEAISYLDNDMKERKMFMLSSIKEELDIVKLIYSKYLEFQSLSKLETFFLQNNIKTVNGSDYQKTTLRDILTNPVYAKASKEVYDYFYSNNSQVCNDKSEFNGNNGIMAYNKNLVKKGQSVKTKDMDEWIIAIGRHKGVIEGKDWIMVQKILNKNKNLSPRQGTSYAAMLSGLLYCKKCGNFMRVKYGQKKVNSDERHFYYVCSLKENSRGSRCDIKNLRGESTDEYIVNELKQIIEDGILKSLDNVKKNIEDKSKINKNIQGKICDNEKAIENLLKQLSRNENETVAKYIFSEIEKLDKENKELKSTLDKYDTESDIANIELFKDAAVRFYETIDEVPYEQKRNLVQGLVNRIEWDGEDLHIDIFDI</sequence>
<comment type="caution">
    <text evidence="3">The sequence shown here is derived from an EMBL/GenBank/DDBJ whole genome shotgun (WGS) entry which is preliminary data.</text>
</comment>
<dbReference type="InterPro" id="IPR006119">
    <property type="entry name" value="Resolv_N"/>
</dbReference>
<dbReference type="Gene3D" id="3.40.50.1390">
    <property type="entry name" value="Resolvase, N-terminal catalytic domain"/>
    <property type="match status" value="1"/>
</dbReference>
<dbReference type="EMBL" id="JANGAC010000001">
    <property type="protein sequence ID" value="MCQ4921507.1"/>
    <property type="molecule type" value="Genomic_DNA"/>
</dbReference>
<protein>
    <submittedName>
        <fullName evidence="3">Recombinase family protein</fullName>
    </submittedName>
</protein>
<proteinExistence type="predicted"/>
<dbReference type="InterPro" id="IPR050639">
    <property type="entry name" value="SSR_resolvase"/>
</dbReference>
<evidence type="ECO:0000259" key="1">
    <source>
        <dbReference type="PROSITE" id="PS51736"/>
    </source>
</evidence>
<dbReference type="InterPro" id="IPR011109">
    <property type="entry name" value="DNA_bind_recombinase_dom"/>
</dbReference>